<dbReference type="SUPFAM" id="SSF46785">
    <property type="entry name" value="Winged helix' DNA-binding domain"/>
    <property type="match status" value="1"/>
</dbReference>
<dbReference type="RefSeq" id="WP_036864431.1">
    <property type="nucleotide sequence ID" value="NZ_JRNS01000314.1"/>
</dbReference>
<dbReference type="InterPro" id="IPR000595">
    <property type="entry name" value="cNMP-bd_dom"/>
</dbReference>
<evidence type="ECO:0000256" key="2">
    <source>
        <dbReference type="ARBA" id="ARBA00023125"/>
    </source>
</evidence>
<dbReference type="EMBL" id="JRNS01000314">
    <property type="protein sequence ID" value="KGF49260.1"/>
    <property type="molecule type" value="Genomic_DNA"/>
</dbReference>
<dbReference type="SUPFAM" id="SSF51206">
    <property type="entry name" value="cAMP-binding domain-like"/>
    <property type="match status" value="1"/>
</dbReference>
<dbReference type="Gene3D" id="2.60.120.10">
    <property type="entry name" value="Jelly Rolls"/>
    <property type="match status" value="1"/>
</dbReference>
<dbReference type="Proteomes" id="UP000029578">
    <property type="component" value="Unassembled WGS sequence"/>
</dbReference>
<name>A0A096AR97_9BACT</name>
<dbReference type="Pfam" id="PF13545">
    <property type="entry name" value="HTH_Crp_2"/>
    <property type="match status" value="1"/>
</dbReference>
<keyword evidence="1" id="KW-0805">Transcription regulation</keyword>
<dbReference type="GO" id="GO:0003677">
    <property type="term" value="F:DNA binding"/>
    <property type="evidence" value="ECO:0007669"/>
    <property type="project" value="UniProtKB-KW"/>
</dbReference>
<dbReference type="InterPro" id="IPR018490">
    <property type="entry name" value="cNMP-bd_dom_sf"/>
</dbReference>
<dbReference type="Pfam" id="PF00027">
    <property type="entry name" value="cNMP_binding"/>
    <property type="match status" value="1"/>
</dbReference>
<proteinExistence type="predicted"/>
<reference evidence="5 6" key="1">
    <citation type="submission" date="2014-07" db="EMBL/GenBank/DDBJ databases">
        <authorList>
            <person name="McCorrison J."/>
            <person name="Sanka R."/>
            <person name="Torralba M."/>
            <person name="Gillis M."/>
            <person name="Haft D.H."/>
            <person name="Methe B."/>
            <person name="Sutton G."/>
            <person name="Nelson K.E."/>
        </authorList>
    </citation>
    <scope>NUCLEOTIDE SEQUENCE [LARGE SCALE GENOMIC DNA]</scope>
    <source>
        <strain evidence="5 6">DNF00666</strain>
    </source>
</reference>
<dbReference type="CDD" id="cd00038">
    <property type="entry name" value="CAP_ED"/>
    <property type="match status" value="1"/>
</dbReference>
<dbReference type="InterPro" id="IPR036390">
    <property type="entry name" value="WH_DNA-bd_sf"/>
</dbReference>
<evidence type="ECO:0000256" key="3">
    <source>
        <dbReference type="ARBA" id="ARBA00023163"/>
    </source>
</evidence>
<dbReference type="InterPro" id="IPR014710">
    <property type="entry name" value="RmlC-like_jellyroll"/>
</dbReference>
<organism evidence="5 6">
    <name type="scientific">Prevotella melaninogenica DNF00666</name>
    <dbReference type="NCBI Taxonomy" id="1401073"/>
    <lineage>
        <taxon>Bacteria</taxon>
        <taxon>Pseudomonadati</taxon>
        <taxon>Bacteroidota</taxon>
        <taxon>Bacteroidia</taxon>
        <taxon>Bacteroidales</taxon>
        <taxon>Prevotellaceae</taxon>
        <taxon>Prevotella</taxon>
    </lineage>
</organism>
<dbReference type="InterPro" id="IPR012318">
    <property type="entry name" value="HTH_CRP"/>
</dbReference>
<feature type="domain" description="Cyclic nucleotide-binding" evidence="4">
    <location>
        <begin position="13"/>
        <end position="119"/>
    </location>
</feature>
<accession>A0A096AR97</accession>
<evidence type="ECO:0000256" key="1">
    <source>
        <dbReference type="ARBA" id="ARBA00023015"/>
    </source>
</evidence>
<sequence length="221" mass="25733">MLQLYDKLLELPLFIGISTDELSDIVGQTKFGFHKLIADKPLVSMDDKCTQLFFLMNGTLRVISHADNHRYRIEEELSAPAVIQPEHFFGLMQRYTKDFIAQTDCSLLSLDKSEVLRLLDNYLIFRLNLLNSISMQAQRMSHIPWRQQPSDIRQQFVNFLRLRCLTQADRKVLRITMEDLAQELHQSRLNISRMLNALQRDGLLTMSRGIITIPQLETLRG</sequence>
<keyword evidence="3" id="KW-0804">Transcription</keyword>
<evidence type="ECO:0000313" key="5">
    <source>
        <dbReference type="EMBL" id="KGF49260.1"/>
    </source>
</evidence>
<keyword evidence="2" id="KW-0238">DNA-binding</keyword>
<comment type="caution">
    <text evidence="5">The sequence shown here is derived from an EMBL/GenBank/DDBJ whole genome shotgun (WGS) entry which is preliminary data.</text>
</comment>
<dbReference type="PROSITE" id="PS50042">
    <property type="entry name" value="CNMP_BINDING_3"/>
    <property type="match status" value="1"/>
</dbReference>
<dbReference type="GO" id="GO:0006355">
    <property type="term" value="P:regulation of DNA-templated transcription"/>
    <property type="evidence" value="ECO:0007669"/>
    <property type="project" value="InterPro"/>
</dbReference>
<gene>
    <name evidence="5" type="ORF">HMPREF0661_05965</name>
</gene>
<evidence type="ECO:0000313" key="6">
    <source>
        <dbReference type="Proteomes" id="UP000029578"/>
    </source>
</evidence>
<protein>
    <submittedName>
        <fullName evidence="5">Crp/Fnr family transcriptional regulator</fullName>
    </submittedName>
</protein>
<evidence type="ECO:0000259" key="4">
    <source>
        <dbReference type="PROSITE" id="PS50042"/>
    </source>
</evidence>
<dbReference type="AlphaFoldDB" id="A0A096AR97"/>